<keyword evidence="2" id="KW-1185">Reference proteome</keyword>
<dbReference type="OrthoDB" id="2751422at2759"/>
<dbReference type="EMBL" id="MNAD01000743">
    <property type="protein sequence ID" value="OJT10717.1"/>
    <property type="molecule type" value="Genomic_DNA"/>
</dbReference>
<evidence type="ECO:0000313" key="2">
    <source>
        <dbReference type="Proteomes" id="UP000184267"/>
    </source>
</evidence>
<sequence length="378" mass="41937">MAALVEHIDRLAHCIAQSIRAASSPTLGRTIPGPFTRAILDTPLGDLIRDIDLSEMGLFTLVQPQQTAVPDVEGTNVEIGRVDRLDFLTSTPSVGGHIRHFVLDEYHGISPKNVATLIHAVPNVRVVELEHLFISFPRGHDTDPSPAIQLSALRIACSNVTEHDFHDLFGLLGLFTVVRTLRTEENSNCHFLTNENAGLHEGALLRTLRGLELDECIERWEQVNEIGKLLAEIGPQLRRLALKPLHRLLPPNNFDIPAGIPPAGGLGAMWNRMAPMHGGVSQGTWRTRSCWAPLNLATCTNLDEVLLDLHYGSQSPLYDIHAFFKLNVDFLTTIAGTVRCVKPRVVPVYPFRGPSGSRRERLLKIKRRAGEQIVKFDM</sequence>
<organism evidence="1 2">
    <name type="scientific">Trametes pubescens</name>
    <name type="common">White-rot fungus</name>
    <dbReference type="NCBI Taxonomy" id="154538"/>
    <lineage>
        <taxon>Eukaryota</taxon>
        <taxon>Fungi</taxon>
        <taxon>Dikarya</taxon>
        <taxon>Basidiomycota</taxon>
        <taxon>Agaricomycotina</taxon>
        <taxon>Agaricomycetes</taxon>
        <taxon>Polyporales</taxon>
        <taxon>Polyporaceae</taxon>
        <taxon>Trametes</taxon>
    </lineage>
</organism>
<reference evidence="1 2" key="1">
    <citation type="submission" date="2016-10" db="EMBL/GenBank/DDBJ databases">
        <title>Genome sequence of the basidiomycete white-rot fungus Trametes pubescens.</title>
        <authorList>
            <person name="Makela M.R."/>
            <person name="Granchi Z."/>
            <person name="Peng M."/>
            <person name="De Vries R.P."/>
            <person name="Grigoriev I."/>
            <person name="Riley R."/>
            <person name="Hilden K."/>
        </authorList>
    </citation>
    <scope>NUCLEOTIDE SEQUENCE [LARGE SCALE GENOMIC DNA]</scope>
    <source>
        <strain evidence="1 2">FBCC735</strain>
    </source>
</reference>
<dbReference type="STRING" id="154538.A0A1M2VT01"/>
<proteinExistence type="predicted"/>
<accession>A0A1M2VT01</accession>
<protein>
    <recommendedName>
        <fullName evidence="3">F-box domain-containing protein</fullName>
    </recommendedName>
</protein>
<comment type="caution">
    <text evidence="1">The sequence shown here is derived from an EMBL/GenBank/DDBJ whole genome shotgun (WGS) entry which is preliminary data.</text>
</comment>
<evidence type="ECO:0000313" key="1">
    <source>
        <dbReference type="EMBL" id="OJT10717.1"/>
    </source>
</evidence>
<dbReference type="Proteomes" id="UP000184267">
    <property type="component" value="Unassembled WGS sequence"/>
</dbReference>
<evidence type="ECO:0008006" key="3">
    <source>
        <dbReference type="Google" id="ProtNLM"/>
    </source>
</evidence>
<name>A0A1M2VT01_TRAPU</name>
<dbReference type="AlphaFoldDB" id="A0A1M2VT01"/>
<gene>
    <name evidence="1" type="ORF">TRAPUB_12749</name>
</gene>